<accession>A0A0T7FMP1</accession>
<evidence type="ECO:0000313" key="2">
    <source>
        <dbReference type="Proteomes" id="UP000046176"/>
    </source>
</evidence>
<dbReference type="AlphaFoldDB" id="A0A0T7FMP1"/>
<proteinExistence type="predicted"/>
<sequence>MFAANQPPDESLPADADSPLEQCDIAAAVRPAIRVRSDFVALELKEIASEQLKRILMSGCQVSFRYFGKIQYWH</sequence>
<dbReference type="EMBL" id="CCRH01000008">
    <property type="protein sequence ID" value="CDZ36258.1"/>
    <property type="molecule type" value="Genomic_DNA"/>
</dbReference>
<reference evidence="1 2" key="1">
    <citation type="submission" date="2014-08" db="EMBL/GenBank/DDBJ databases">
        <authorList>
            <person name="Chen Y.-H."/>
        </authorList>
    </citation>
    <scope>NUCLEOTIDE SEQUENCE [LARGE SCALE GENOMIC DNA]</scope>
</reference>
<dbReference type="Proteomes" id="UP000046176">
    <property type="component" value="Unassembled WGS sequence"/>
</dbReference>
<organism evidence="1 2">
    <name type="scientific">Neorhizobium galegae bv. officinalis</name>
    <dbReference type="NCBI Taxonomy" id="323656"/>
    <lineage>
        <taxon>Bacteria</taxon>
        <taxon>Pseudomonadati</taxon>
        <taxon>Pseudomonadota</taxon>
        <taxon>Alphaproteobacteria</taxon>
        <taxon>Hyphomicrobiales</taxon>
        <taxon>Rhizobiaceae</taxon>
        <taxon>Rhizobium/Agrobacterium group</taxon>
        <taxon>Neorhizobium</taxon>
    </lineage>
</organism>
<name>A0A0T7FMP1_NEOGA</name>
<gene>
    <name evidence="1" type="ORF">NGAL_HAMBI1145_32730</name>
</gene>
<protein>
    <submittedName>
        <fullName evidence="1">Uncharacterized protein</fullName>
    </submittedName>
</protein>
<evidence type="ECO:0000313" key="1">
    <source>
        <dbReference type="EMBL" id="CDZ36258.1"/>
    </source>
</evidence>